<sequence>MNLLKIKNGNAILKNCSMVNGNDFNIALCHIEQGKLNEC</sequence>
<dbReference type="AlphaFoldDB" id="A0A330LUG2"/>
<protein>
    <submittedName>
        <fullName evidence="1">Uncharacterized protein</fullName>
    </submittedName>
</protein>
<keyword evidence="2" id="KW-1185">Reference proteome</keyword>
<dbReference type="KEGG" id="mya:MORIYA_3931"/>
<gene>
    <name evidence="1" type="ORF">MORIYA_3931</name>
</gene>
<name>A0A330LUG2_9GAMM</name>
<dbReference type="Proteomes" id="UP000250163">
    <property type="component" value="Chromosome MORIYA"/>
</dbReference>
<proteinExistence type="predicted"/>
<reference evidence="2" key="1">
    <citation type="submission" date="2018-05" db="EMBL/GenBank/DDBJ databases">
        <authorList>
            <person name="Cea G.-C."/>
            <person name="William W."/>
        </authorList>
    </citation>
    <scope>NUCLEOTIDE SEQUENCE [LARGE SCALE GENOMIC DNA]</scope>
    <source>
        <strain evidence="2">DB21MT 5</strain>
    </source>
</reference>
<evidence type="ECO:0000313" key="2">
    <source>
        <dbReference type="Proteomes" id="UP000250163"/>
    </source>
</evidence>
<organism evidence="1 2">
    <name type="scientific">Moritella yayanosii</name>
    <dbReference type="NCBI Taxonomy" id="69539"/>
    <lineage>
        <taxon>Bacteria</taxon>
        <taxon>Pseudomonadati</taxon>
        <taxon>Pseudomonadota</taxon>
        <taxon>Gammaproteobacteria</taxon>
        <taxon>Alteromonadales</taxon>
        <taxon>Moritellaceae</taxon>
        <taxon>Moritella</taxon>
    </lineage>
</organism>
<accession>A0A330LUG2</accession>
<evidence type="ECO:0000313" key="1">
    <source>
        <dbReference type="EMBL" id="SQD80383.1"/>
    </source>
</evidence>
<dbReference type="EMBL" id="LS483250">
    <property type="protein sequence ID" value="SQD80383.1"/>
    <property type="molecule type" value="Genomic_DNA"/>
</dbReference>